<evidence type="ECO:0000259" key="2">
    <source>
        <dbReference type="Pfam" id="PF18160"/>
    </source>
</evidence>
<reference evidence="3 4" key="1">
    <citation type="submission" date="2023-12" db="EMBL/GenBank/DDBJ databases">
        <title>Pseudomonas machongensis sp. nov., isolated from wilted pepper plants (Capsicum annuum).</title>
        <authorList>
            <person name="Qiu M."/>
            <person name="Li Y."/>
            <person name="Liu Q."/>
            <person name="Zhang X."/>
            <person name="Huang Y."/>
            <person name="Guo R."/>
            <person name="Hu M."/>
            <person name="Zhou J."/>
            <person name="Zhou X."/>
        </authorList>
    </citation>
    <scope>NUCLEOTIDE SEQUENCE [LARGE SCALE GENOMIC DNA]</scope>
    <source>
        <strain evidence="3 4">MH2</strain>
    </source>
</reference>
<feature type="transmembrane region" description="Helical" evidence="1">
    <location>
        <begin position="59"/>
        <end position="80"/>
    </location>
</feature>
<dbReference type="InterPro" id="IPR041115">
    <property type="entry name" value="SLATT_5"/>
</dbReference>
<dbReference type="RefSeq" id="WP_323453998.1">
    <property type="nucleotide sequence ID" value="NZ_JAYFUI010000187.1"/>
</dbReference>
<dbReference type="Pfam" id="PF18160">
    <property type="entry name" value="SLATT_5"/>
    <property type="match status" value="1"/>
</dbReference>
<feature type="transmembrane region" description="Helical" evidence="1">
    <location>
        <begin position="21"/>
        <end position="47"/>
    </location>
</feature>
<accession>A0ABU5VM01</accession>
<organism evidence="3 4">
    <name type="scientific">Pseudomonas machongensis</name>
    <dbReference type="NCBI Taxonomy" id="3110229"/>
    <lineage>
        <taxon>Bacteria</taxon>
        <taxon>Pseudomonadati</taxon>
        <taxon>Pseudomonadota</taxon>
        <taxon>Gammaproteobacteria</taxon>
        <taxon>Pseudomonadales</taxon>
        <taxon>Pseudomonadaceae</taxon>
        <taxon>Pseudomonas</taxon>
    </lineage>
</organism>
<dbReference type="NCBIfam" id="NF033631">
    <property type="entry name" value="SLATT_5"/>
    <property type="match status" value="1"/>
</dbReference>
<protein>
    <submittedName>
        <fullName evidence="3">SLATT domain-containing protein</fullName>
    </submittedName>
</protein>
<name>A0ABU5VM01_9PSED</name>
<feature type="domain" description="SMODS and SLOG-associating 2TM effector" evidence="2">
    <location>
        <begin position="2"/>
        <end position="174"/>
    </location>
</feature>
<gene>
    <name evidence="3" type="ORF">VA602_19180</name>
</gene>
<sequence length="182" mass="20957">MKLRDKVWFTYKARIQAHKRLEWLDFHSQLLLVWYALLGAALAVSTIKYPELLGKDTSVLSAILSIGLLGVSLAVANRDFKGRAIQMRRNYLELQRLYNSIPSNSSSAAPHQSQYDAILAECENHTETDDRVARVFSHGLTSRIPTWDEYLHVAFWLVRRWLFSIILYLTPAAVAIYAWKFS</sequence>
<evidence type="ECO:0000256" key="1">
    <source>
        <dbReference type="SAM" id="Phobius"/>
    </source>
</evidence>
<keyword evidence="1" id="KW-0812">Transmembrane</keyword>
<proteinExistence type="predicted"/>
<dbReference type="EMBL" id="JAYFUI010000187">
    <property type="protein sequence ID" value="MEA5673445.1"/>
    <property type="molecule type" value="Genomic_DNA"/>
</dbReference>
<keyword evidence="1" id="KW-1133">Transmembrane helix</keyword>
<evidence type="ECO:0000313" key="4">
    <source>
        <dbReference type="Proteomes" id="UP001302573"/>
    </source>
</evidence>
<evidence type="ECO:0000313" key="3">
    <source>
        <dbReference type="EMBL" id="MEA5673445.1"/>
    </source>
</evidence>
<comment type="caution">
    <text evidence="3">The sequence shown here is derived from an EMBL/GenBank/DDBJ whole genome shotgun (WGS) entry which is preliminary data.</text>
</comment>
<feature type="transmembrane region" description="Helical" evidence="1">
    <location>
        <begin position="161"/>
        <end position="179"/>
    </location>
</feature>
<keyword evidence="1" id="KW-0472">Membrane</keyword>
<dbReference type="Proteomes" id="UP001302573">
    <property type="component" value="Unassembled WGS sequence"/>
</dbReference>
<keyword evidence="4" id="KW-1185">Reference proteome</keyword>